<dbReference type="Pfam" id="PF07978">
    <property type="entry name" value="NIPSNAP"/>
    <property type="match status" value="1"/>
</dbReference>
<sequence>MIVEWTTYRVKPGAGNDVLNTLERLKPQSGIFGVWSSVLGNDHRIYLLTEAAGQSLESRREDLLAGEGLFAPAPFCEDISTSVFRTLDALPGITEGEHGAIYEIRSYELQPSDALKLAEKGWADVLDVRLSIRPITAVMHSVNGLTPRLVHIYPYKDLAERIAVRNQAIATGKWPPKGGAGRNRVMASELAVPAPFSTIR</sequence>
<reference evidence="3" key="1">
    <citation type="journal article" date="2019" name="Int. J. Syst. Evol. Microbiol.">
        <title>The Global Catalogue of Microorganisms (GCM) 10K type strain sequencing project: providing services to taxonomists for standard genome sequencing and annotation.</title>
        <authorList>
            <consortium name="The Broad Institute Genomics Platform"/>
            <consortium name="The Broad Institute Genome Sequencing Center for Infectious Disease"/>
            <person name="Wu L."/>
            <person name="Ma J."/>
        </authorList>
    </citation>
    <scope>NUCLEOTIDE SEQUENCE [LARGE SCALE GENOMIC DNA]</scope>
    <source>
        <strain evidence="3">CGMCC 1.15731</strain>
    </source>
</reference>
<gene>
    <name evidence="2" type="ORF">ACFO1V_13220</name>
</gene>
<keyword evidence="3" id="KW-1185">Reference proteome</keyword>
<feature type="domain" description="NIPSNAP" evidence="1">
    <location>
        <begin position="102"/>
        <end position="197"/>
    </location>
</feature>
<dbReference type="EMBL" id="JBHSEL010000122">
    <property type="protein sequence ID" value="MFC4626153.1"/>
    <property type="molecule type" value="Genomic_DNA"/>
</dbReference>
<evidence type="ECO:0000259" key="1">
    <source>
        <dbReference type="Pfam" id="PF07978"/>
    </source>
</evidence>
<comment type="caution">
    <text evidence="2">The sequence shown here is derived from an EMBL/GenBank/DDBJ whole genome shotgun (WGS) entry which is preliminary data.</text>
</comment>
<proteinExistence type="predicted"/>
<dbReference type="InterPro" id="IPR011008">
    <property type="entry name" value="Dimeric_a/b-barrel"/>
</dbReference>
<organism evidence="2 3">
    <name type="scientific">Daeguia caeni</name>
    <dbReference type="NCBI Taxonomy" id="439612"/>
    <lineage>
        <taxon>Bacteria</taxon>
        <taxon>Pseudomonadati</taxon>
        <taxon>Pseudomonadota</taxon>
        <taxon>Alphaproteobacteria</taxon>
        <taxon>Hyphomicrobiales</taxon>
        <taxon>Brucellaceae</taxon>
        <taxon>Daeguia</taxon>
    </lineage>
</organism>
<evidence type="ECO:0000313" key="3">
    <source>
        <dbReference type="Proteomes" id="UP001596042"/>
    </source>
</evidence>
<evidence type="ECO:0000313" key="2">
    <source>
        <dbReference type="EMBL" id="MFC4626153.1"/>
    </source>
</evidence>
<dbReference type="RefSeq" id="WP_374832656.1">
    <property type="nucleotide sequence ID" value="NZ_JBHEEZ010000017.1"/>
</dbReference>
<dbReference type="Gene3D" id="3.30.70.100">
    <property type="match status" value="1"/>
</dbReference>
<dbReference type="SUPFAM" id="SSF54909">
    <property type="entry name" value="Dimeric alpha+beta barrel"/>
    <property type="match status" value="1"/>
</dbReference>
<accession>A0ABV9H7D0</accession>
<name>A0ABV9H7D0_9HYPH</name>
<dbReference type="Proteomes" id="UP001596042">
    <property type="component" value="Unassembled WGS sequence"/>
</dbReference>
<dbReference type="InterPro" id="IPR012577">
    <property type="entry name" value="NIPSNAP"/>
</dbReference>
<protein>
    <submittedName>
        <fullName evidence="2">NIPSNAP family protein</fullName>
    </submittedName>
</protein>